<dbReference type="FunFam" id="1.20.960.30:FF:000001">
    <property type="entry name" value="F-box-like/WD repeat-containing protein TBL1XR1"/>
    <property type="match status" value="1"/>
</dbReference>
<dbReference type="GO" id="GO:0006357">
    <property type="term" value="P:regulation of transcription by RNA polymerase II"/>
    <property type="evidence" value="ECO:0000318"/>
    <property type="project" value="GO_Central"/>
</dbReference>
<dbReference type="Pfam" id="PF00400">
    <property type="entry name" value="WD40"/>
    <property type="match status" value="7"/>
</dbReference>
<dbReference type="PROSITE" id="PS50082">
    <property type="entry name" value="WD_REPEATS_2"/>
    <property type="match status" value="6"/>
</dbReference>
<dbReference type="PROSITE" id="PS00678">
    <property type="entry name" value="WD_REPEATS_1"/>
    <property type="match status" value="1"/>
</dbReference>
<protein>
    <submittedName>
        <fullName evidence="6">WD repeat protein, putative</fullName>
    </submittedName>
</protein>
<dbReference type="InParanoid" id="A2EX97"/>
<dbReference type="InterPro" id="IPR036322">
    <property type="entry name" value="WD40_repeat_dom_sf"/>
</dbReference>
<feature type="repeat" description="WD" evidence="5">
    <location>
        <begin position="133"/>
        <end position="174"/>
    </location>
</feature>
<evidence type="ECO:0000313" key="7">
    <source>
        <dbReference type="Proteomes" id="UP000001542"/>
    </source>
</evidence>
<dbReference type="InterPro" id="IPR006594">
    <property type="entry name" value="LisH"/>
</dbReference>
<dbReference type="PANTHER" id="PTHR22846">
    <property type="entry name" value="WD40 REPEAT PROTEIN"/>
    <property type="match status" value="1"/>
</dbReference>
<dbReference type="FunCoup" id="A2EX97">
    <property type="interactions" value="187"/>
</dbReference>
<dbReference type="KEGG" id="tva:4760538"/>
<dbReference type="AlphaFoldDB" id="A2EX97"/>
<sequence>MAVSLDEVNVLILRYLKESGFDHTAYVFENESFLASSNVNLASIPPNALIAVLQKSLIYMKNQKAIQNARKDPNNKIHKDLLELEEKFPIKETQFVDVTESQLIASASIQHPYRPQSEIQETISLSPSVASILAKHTADVYSCCWSLDGSHLVTAGADGVSIIWTIENGKPVSDQNINVQFKPESVDHDFSDVSISCENLIALGSFDGCAYICDMNGNQLHCLEGKAFIYGVYFSPNGKKLLTISADRSVIVWSSDGKQLNKFDMHSDAILTAGWRNNNVFATGGADGNIVVYDLSLNSTEILKGHTSKINKIAWSVNGILASGSYDNQIRIWREDGTCSNVLNGHTKLISDLKWKPNSDRILASSSTDQTVIMWDAQTGTQLNSAQHHKDDILSIDFSSSGAFLASGGYDGIVSVSDVANSKHVVSFEGTSKIYDLKWSPDNESIAVCFADSTVAIIHMKMYINK</sequence>
<dbReference type="SMART" id="SM00320">
    <property type="entry name" value="WD40"/>
    <property type="match status" value="8"/>
</dbReference>
<keyword evidence="4" id="KW-0539">Nucleus</keyword>
<gene>
    <name evidence="6" type="ORF">TVAG_440750</name>
</gene>
<dbReference type="GO" id="GO:0003714">
    <property type="term" value="F:transcription corepressor activity"/>
    <property type="evidence" value="ECO:0000318"/>
    <property type="project" value="GO_Central"/>
</dbReference>
<dbReference type="EMBL" id="DS113527">
    <property type="protein sequence ID" value="EAY02696.1"/>
    <property type="molecule type" value="Genomic_DNA"/>
</dbReference>
<dbReference type="OrthoDB" id="674604at2759"/>
<evidence type="ECO:0000256" key="2">
    <source>
        <dbReference type="ARBA" id="ARBA00022574"/>
    </source>
</evidence>
<dbReference type="InterPro" id="IPR015943">
    <property type="entry name" value="WD40/YVTN_repeat-like_dom_sf"/>
</dbReference>
<keyword evidence="7" id="KW-1185">Reference proteome</keyword>
<evidence type="ECO:0000256" key="1">
    <source>
        <dbReference type="ARBA" id="ARBA00004123"/>
    </source>
</evidence>
<feature type="repeat" description="WD" evidence="5">
    <location>
        <begin position="263"/>
        <end position="296"/>
    </location>
</feature>
<reference evidence="6" key="2">
    <citation type="journal article" date="2007" name="Science">
        <title>Draft genome sequence of the sexually transmitted pathogen Trichomonas vaginalis.</title>
        <authorList>
            <person name="Carlton J.M."/>
            <person name="Hirt R.P."/>
            <person name="Silva J.C."/>
            <person name="Delcher A.L."/>
            <person name="Schatz M."/>
            <person name="Zhao Q."/>
            <person name="Wortman J.R."/>
            <person name="Bidwell S.L."/>
            <person name="Alsmark U.C.M."/>
            <person name="Besteiro S."/>
            <person name="Sicheritz-Ponten T."/>
            <person name="Noel C.J."/>
            <person name="Dacks J.B."/>
            <person name="Foster P.G."/>
            <person name="Simillion C."/>
            <person name="Van de Peer Y."/>
            <person name="Miranda-Saavedra D."/>
            <person name="Barton G.J."/>
            <person name="Westrop G.D."/>
            <person name="Mueller S."/>
            <person name="Dessi D."/>
            <person name="Fiori P.L."/>
            <person name="Ren Q."/>
            <person name="Paulsen I."/>
            <person name="Zhang H."/>
            <person name="Bastida-Corcuera F.D."/>
            <person name="Simoes-Barbosa A."/>
            <person name="Brown M.T."/>
            <person name="Hayes R.D."/>
            <person name="Mukherjee M."/>
            <person name="Okumura C.Y."/>
            <person name="Schneider R."/>
            <person name="Smith A.J."/>
            <person name="Vanacova S."/>
            <person name="Villalvazo M."/>
            <person name="Haas B.J."/>
            <person name="Pertea M."/>
            <person name="Feldblyum T.V."/>
            <person name="Utterback T.R."/>
            <person name="Shu C.L."/>
            <person name="Osoegawa K."/>
            <person name="de Jong P.J."/>
            <person name="Hrdy I."/>
            <person name="Horvathova L."/>
            <person name="Zubacova Z."/>
            <person name="Dolezal P."/>
            <person name="Malik S.B."/>
            <person name="Logsdon J.M. Jr."/>
            <person name="Henze K."/>
            <person name="Gupta A."/>
            <person name="Wang C.C."/>
            <person name="Dunne R.L."/>
            <person name="Upcroft J.A."/>
            <person name="Upcroft P."/>
            <person name="White O."/>
            <person name="Salzberg S.L."/>
            <person name="Tang P."/>
            <person name="Chiu C.-H."/>
            <person name="Lee Y.-S."/>
            <person name="Embley T.M."/>
            <person name="Coombs G.H."/>
            <person name="Mottram J.C."/>
            <person name="Tachezy J."/>
            <person name="Fraser-Liggett C.M."/>
            <person name="Johnson P.J."/>
        </authorList>
    </citation>
    <scope>NUCLEOTIDE SEQUENCE [LARGE SCALE GENOMIC DNA]</scope>
    <source>
        <strain evidence="6">G3</strain>
    </source>
</reference>
<feature type="repeat" description="WD" evidence="5">
    <location>
        <begin position="229"/>
        <end position="254"/>
    </location>
</feature>
<dbReference type="Gene3D" id="2.130.10.10">
    <property type="entry name" value="YVTN repeat-like/Quinoprotein amine dehydrogenase"/>
    <property type="match status" value="1"/>
</dbReference>
<dbReference type="Proteomes" id="UP000001542">
    <property type="component" value="Unassembled WGS sequence"/>
</dbReference>
<dbReference type="PROSITE" id="PS50294">
    <property type="entry name" value="WD_REPEATS_REGION"/>
    <property type="match status" value="3"/>
</dbReference>
<dbReference type="SMR" id="A2EX97"/>
<dbReference type="VEuPathDB" id="TrichDB:TVAG_440750"/>
<dbReference type="STRING" id="5722.A2EX97"/>
<keyword evidence="2 5" id="KW-0853">WD repeat</keyword>
<evidence type="ECO:0000256" key="5">
    <source>
        <dbReference type="PROSITE-ProRule" id="PRU00221"/>
    </source>
</evidence>
<evidence type="ECO:0000256" key="4">
    <source>
        <dbReference type="ARBA" id="ARBA00023242"/>
    </source>
</evidence>
<organism evidence="6 7">
    <name type="scientific">Trichomonas vaginalis (strain ATCC PRA-98 / G3)</name>
    <dbReference type="NCBI Taxonomy" id="412133"/>
    <lineage>
        <taxon>Eukaryota</taxon>
        <taxon>Metamonada</taxon>
        <taxon>Parabasalia</taxon>
        <taxon>Trichomonadida</taxon>
        <taxon>Trichomonadidae</taxon>
        <taxon>Trichomonas</taxon>
    </lineage>
</organism>
<keyword evidence="3" id="KW-0677">Repeat</keyword>
<dbReference type="Gene3D" id="1.20.960.30">
    <property type="match status" value="1"/>
</dbReference>
<dbReference type="PANTHER" id="PTHR22846:SF2">
    <property type="entry name" value="F-BOX-LIKE_WD REPEAT-CONTAINING PROTEIN EBI"/>
    <property type="match status" value="1"/>
</dbReference>
<evidence type="ECO:0000256" key="3">
    <source>
        <dbReference type="ARBA" id="ARBA00022737"/>
    </source>
</evidence>
<dbReference type="eggNOG" id="KOG0273">
    <property type="taxonomic scope" value="Eukaryota"/>
</dbReference>
<dbReference type="SUPFAM" id="SSF50978">
    <property type="entry name" value="WD40 repeat-like"/>
    <property type="match status" value="1"/>
</dbReference>
<dbReference type="InterPro" id="IPR001680">
    <property type="entry name" value="WD40_rpt"/>
</dbReference>
<dbReference type="CDD" id="cd00200">
    <property type="entry name" value="WD40"/>
    <property type="match status" value="1"/>
</dbReference>
<evidence type="ECO:0000313" key="6">
    <source>
        <dbReference type="EMBL" id="EAY02696.1"/>
    </source>
</evidence>
<accession>A2EX97</accession>
<dbReference type="InterPro" id="IPR045183">
    <property type="entry name" value="Ebi-like"/>
</dbReference>
<comment type="subcellular location">
    <subcellularLocation>
        <location evidence="1">Nucleus</location>
    </subcellularLocation>
</comment>
<name>A2EX97_TRIV3</name>
<dbReference type="PROSITE" id="PS50896">
    <property type="entry name" value="LISH"/>
    <property type="match status" value="1"/>
</dbReference>
<feature type="repeat" description="WD" evidence="5">
    <location>
        <begin position="386"/>
        <end position="427"/>
    </location>
</feature>
<dbReference type="InterPro" id="IPR019775">
    <property type="entry name" value="WD40_repeat_CS"/>
</dbReference>
<dbReference type="Pfam" id="PF08513">
    <property type="entry name" value="LisH"/>
    <property type="match status" value="1"/>
</dbReference>
<feature type="repeat" description="WD" evidence="5">
    <location>
        <begin position="343"/>
        <end position="385"/>
    </location>
</feature>
<reference evidence="6" key="1">
    <citation type="submission" date="2006-10" db="EMBL/GenBank/DDBJ databases">
        <authorList>
            <person name="Amadeo P."/>
            <person name="Zhao Q."/>
            <person name="Wortman J."/>
            <person name="Fraser-Liggett C."/>
            <person name="Carlton J."/>
        </authorList>
    </citation>
    <scope>NUCLEOTIDE SEQUENCE</scope>
    <source>
        <strain evidence="6">G3</strain>
    </source>
</reference>
<feature type="repeat" description="WD" evidence="5">
    <location>
        <begin position="303"/>
        <end position="333"/>
    </location>
</feature>
<dbReference type="GO" id="GO:0000118">
    <property type="term" value="C:histone deacetylase complex"/>
    <property type="evidence" value="ECO:0000318"/>
    <property type="project" value="GO_Central"/>
</dbReference>
<proteinExistence type="predicted"/>
<dbReference type="VEuPathDB" id="TrichDB:TVAGG3_0767420"/>
<dbReference type="RefSeq" id="XP_001314919.1">
    <property type="nucleotide sequence ID" value="XM_001314884.1"/>
</dbReference>